<dbReference type="InterPro" id="IPR012337">
    <property type="entry name" value="RNaseH-like_sf"/>
</dbReference>
<dbReference type="InterPro" id="IPR054836">
    <property type="entry name" value="Tn5_transposase"/>
</dbReference>
<dbReference type="InterPro" id="IPR014737">
    <property type="entry name" value="Transposase_Tn5-like_C"/>
</dbReference>
<name>A0ABY7VIH9_9GAMM</name>
<dbReference type="PANTHER" id="PTHR37319">
    <property type="entry name" value="TRANSPOSASE"/>
    <property type="match status" value="1"/>
</dbReference>
<organism evidence="3 4">
    <name type="scientific">Thalassomonas haliotis</name>
    <dbReference type="NCBI Taxonomy" id="485448"/>
    <lineage>
        <taxon>Bacteria</taxon>
        <taxon>Pseudomonadati</taxon>
        <taxon>Pseudomonadota</taxon>
        <taxon>Gammaproteobacteria</taxon>
        <taxon>Alteromonadales</taxon>
        <taxon>Colwelliaceae</taxon>
        <taxon>Thalassomonas</taxon>
    </lineage>
</organism>
<feature type="domain" description="Transposase IS4-like" evidence="1">
    <location>
        <begin position="191"/>
        <end position="367"/>
    </location>
</feature>
<dbReference type="InterPro" id="IPR002559">
    <property type="entry name" value="Transposase_11"/>
</dbReference>
<sequence>MFTENHEAWAKLLFGDADLGDLRRTKRLVKIAGDMAANVGSSVVKASADVAAIEGAYRLIRNPSIKAEDIAHAGFLKTDEIVAQRPLVLAIQDTTGLSFRHSICDELGEVTSAGKDCKSSKGRTLFAHSTLMIDAQSERILGLANQDYAYREKKMTGKAHDLQCRPPQEKKSFKWQKNIEVLANRMDSKDNVIDVCDREADIYEYLDFQLSKGHRFLVRATENRTLNNPAGKLKDALSEMVPEDYFTIEIKQKGARKARTANIGLSYRNITLKRPQKARGSKEISLNMVVCREDCTDEATENLHWILYTSEPVNSAEQARKIVRYYELRWRIEEFHKTWKSDGAQVGKLRMQSRENFKRIAVILAFVAVRFLQFQELIKDKEEAQKVPCTSCMSQLTWKLLWKKTEKNKKLPIQPPSLYWMYYAIARLGGWYDSKRTGRVGVKALWSGWINLMELVESLELLKELNDL</sequence>
<dbReference type="Pfam" id="PF01609">
    <property type="entry name" value="DDE_Tnp_1"/>
    <property type="match status" value="1"/>
</dbReference>
<dbReference type="Gene3D" id="3.90.350.10">
    <property type="entry name" value="Transposase Inhibitor Protein From Tn5, Chain A, domain 1"/>
    <property type="match status" value="1"/>
</dbReference>
<dbReference type="InterPro" id="IPR038215">
    <property type="entry name" value="TN5-like_N_sf"/>
</dbReference>
<accession>A0ABY7VIH9</accession>
<dbReference type="RefSeq" id="WP_274053644.1">
    <property type="nucleotide sequence ID" value="NZ_CP059693.1"/>
</dbReference>
<gene>
    <name evidence="3" type="ORF">H3N35_07575</name>
</gene>
<evidence type="ECO:0000313" key="3">
    <source>
        <dbReference type="EMBL" id="WDE13290.1"/>
    </source>
</evidence>
<evidence type="ECO:0000313" key="4">
    <source>
        <dbReference type="Proteomes" id="UP001215231"/>
    </source>
</evidence>
<evidence type="ECO:0000259" key="2">
    <source>
        <dbReference type="Pfam" id="PF14706"/>
    </source>
</evidence>
<reference evidence="3 4" key="1">
    <citation type="journal article" date="2022" name="Mar. Drugs">
        <title>Bioassay-Guided Fractionation Leads to the Detection of Cholic Acid Generated by the Rare Thalassomonas sp.</title>
        <authorList>
            <person name="Pheiffer F."/>
            <person name="Schneider Y.K."/>
            <person name="Hansen E.H."/>
            <person name="Andersen J.H."/>
            <person name="Isaksson J."/>
            <person name="Busche T."/>
            <person name="R C."/>
            <person name="Kalinowski J."/>
            <person name="Zyl L.V."/>
            <person name="Trindade M."/>
        </authorList>
    </citation>
    <scope>NUCLEOTIDE SEQUENCE [LARGE SCALE GENOMIC DNA]</scope>
    <source>
        <strain evidence="3 4">A5K-61T</strain>
    </source>
</reference>
<protein>
    <submittedName>
        <fullName evidence="3">IS4 family transposase</fullName>
    </submittedName>
</protein>
<dbReference type="PANTHER" id="PTHR37319:SF1">
    <property type="entry name" value="TRANSPOSASE TN5 DIMERISATION DOMAIN-CONTAINING PROTEIN"/>
    <property type="match status" value="1"/>
</dbReference>
<feature type="domain" description="Transposase Tn5-like N-terminal" evidence="2">
    <location>
        <begin position="7"/>
        <end position="65"/>
    </location>
</feature>
<proteinExistence type="predicted"/>
<dbReference type="Proteomes" id="UP001215231">
    <property type="component" value="Chromosome"/>
</dbReference>
<dbReference type="Gene3D" id="1.10.740.10">
    <property type="entry name" value="Transferase Inhibitor Protein From Tn5, Chain"/>
    <property type="match status" value="1"/>
</dbReference>
<dbReference type="InterPro" id="IPR014735">
    <property type="entry name" value="Transposase_Tn5-like_N"/>
</dbReference>
<dbReference type="NCBIfam" id="NF033590">
    <property type="entry name" value="transpos_IS4_3"/>
    <property type="match status" value="1"/>
</dbReference>
<evidence type="ECO:0000259" key="1">
    <source>
        <dbReference type="Pfam" id="PF01609"/>
    </source>
</evidence>
<keyword evidence="4" id="KW-1185">Reference proteome</keyword>
<dbReference type="SUPFAM" id="SSF53098">
    <property type="entry name" value="Ribonuclease H-like"/>
    <property type="match status" value="1"/>
</dbReference>
<dbReference type="InterPro" id="IPR047768">
    <property type="entry name" value="Tn5p-like"/>
</dbReference>
<dbReference type="Gene3D" id="1.10.246.40">
    <property type="entry name" value="Tn5 transposase, domain 1"/>
    <property type="match status" value="1"/>
</dbReference>
<dbReference type="EMBL" id="CP059693">
    <property type="protein sequence ID" value="WDE13290.1"/>
    <property type="molecule type" value="Genomic_DNA"/>
</dbReference>
<dbReference type="Pfam" id="PF14706">
    <property type="entry name" value="Tnp_DNA_bind"/>
    <property type="match status" value="1"/>
</dbReference>